<dbReference type="InterPro" id="IPR001789">
    <property type="entry name" value="Sig_transdc_resp-reg_receiver"/>
</dbReference>
<sequence length="159" mass="17641">MKIRSSKELGVESDDRITVPEEVRVLLVEDDEAVAEMYKLKLELDGYLVQVISDGESAVRSAQADPPDLVFLDVRLPKMDGFEVLQALRRDERTKHVPVVVLSNYGEQELVERGLKLGALEYLIKSQTTPGRVSGSVPSWLASPQPENGPVTPDDGQQR</sequence>
<evidence type="ECO:0000256" key="1">
    <source>
        <dbReference type="ARBA" id="ARBA00022553"/>
    </source>
</evidence>
<evidence type="ECO:0000259" key="4">
    <source>
        <dbReference type="PROSITE" id="PS50110"/>
    </source>
</evidence>
<dbReference type="RefSeq" id="WP_338177979.1">
    <property type="nucleotide sequence ID" value="NZ_JAEKNQ010000025.1"/>
</dbReference>
<dbReference type="CDD" id="cd00156">
    <property type="entry name" value="REC"/>
    <property type="match status" value="1"/>
</dbReference>
<dbReference type="SUPFAM" id="SSF52172">
    <property type="entry name" value="CheY-like"/>
    <property type="match status" value="1"/>
</dbReference>
<reference evidence="5 6" key="1">
    <citation type="submission" date="2020-10" db="EMBL/GenBank/DDBJ databases">
        <title>Ca. Dormibacterota MAGs.</title>
        <authorList>
            <person name="Montgomery K."/>
        </authorList>
    </citation>
    <scope>NUCLEOTIDE SEQUENCE [LARGE SCALE GENOMIC DNA]</scope>
    <source>
        <strain evidence="5">SC8811_S16_3</strain>
    </source>
</reference>
<evidence type="ECO:0000313" key="5">
    <source>
        <dbReference type="EMBL" id="MBJ7602891.1"/>
    </source>
</evidence>
<dbReference type="GO" id="GO:0000160">
    <property type="term" value="P:phosphorelay signal transduction system"/>
    <property type="evidence" value="ECO:0007669"/>
    <property type="project" value="InterPro"/>
</dbReference>
<dbReference type="PANTHER" id="PTHR44591:SF23">
    <property type="entry name" value="CHEY SUBFAMILY"/>
    <property type="match status" value="1"/>
</dbReference>
<accession>A0A934K709</accession>
<dbReference type="Pfam" id="PF00072">
    <property type="entry name" value="Response_reg"/>
    <property type="match status" value="1"/>
</dbReference>
<dbReference type="SMART" id="SM00448">
    <property type="entry name" value="REC"/>
    <property type="match status" value="1"/>
</dbReference>
<dbReference type="PANTHER" id="PTHR44591">
    <property type="entry name" value="STRESS RESPONSE REGULATOR PROTEIN 1"/>
    <property type="match status" value="1"/>
</dbReference>
<proteinExistence type="predicted"/>
<dbReference type="InterPro" id="IPR050595">
    <property type="entry name" value="Bact_response_regulator"/>
</dbReference>
<dbReference type="InterPro" id="IPR011006">
    <property type="entry name" value="CheY-like_superfamily"/>
</dbReference>
<gene>
    <name evidence="5" type="ORF">JF888_06820</name>
</gene>
<feature type="modified residue" description="4-aspartylphosphate" evidence="2">
    <location>
        <position position="73"/>
    </location>
</feature>
<dbReference type="PROSITE" id="PS50110">
    <property type="entry name" value="RESPONSE_REGULATORY"/>
    <property type="match status" value="1"/>
</dbReference>
<evidence type="ECO:0000313" key="6">
    <source>
        <dbReference type="Proteomes" id="UP000620075"/>
    </source>
</evidence>
<name>A0A934K709_9BACT</name>
<dbReference type="Gene3D" id="3.40.50.2300">
    <property type="match status" value="1"/>
</dbReference>
<dbReference type="Proteomes" id="UP000620075">
    <property type="component" value="Unassembled WGS sequence"/>
</dbReference>
<feature type="region of interest" description="Disordered" evidence="3">
    <location>
        <begin position="128"/>
        <end position="159"/>
    </location>
</feature>
<dbReference type="EMBL" id="JAEKNQ010000025">
    <property type="protein sequence ID" value="MBJ7602891.1"/>
    <property type="molecule type" value="Genomic_DNA"/>
</dbReference>
<protein>
    <submittedName>
        <fullName evidence="5">Response regulator</fullName>
    </submittedName>
</protein>
<organism evidence="5 6">
    <name type="scientific">Candidatus Dormiibacter inghamiae</name>
    <dbReference type="NCBI Taxonomy" id="3127013"/>
    <lineage>
        <taxon>Bacteria</taxon>
        <taxon>Bacillati</taxon>
        <taxon>Candidatus Dormiibacterota</taxon>
        <taxon>Candidatus Dormibacteria</taxon>
        <taxon>Candidatus Dormibacterales</taxon>
        <taxon>Candidatus Dormibacteraceae</taxon>
        <taxon>Candidatus Dormiibacter</taxon>
    </lineage>
</organism>
<evidence type="ECO:0000256" key="2">
    <source>
        <dbReference type="PROSITE-ProRule" id="PRU00169"/>
    </source>
</evidence>
<keyword evidence="1 2" id="KW-0597">Phosphoprotein</keyword>
<dbReference type="AlphaFoldDB" id="A0A934K709"/>
<evidence type="ECO:0000256" key="3">
    <source>
        <dbReference type="SAM" id="MobiDB-lite"/>
    </source>
</evidence>
<comment type="caution">
    <text evidence="5">The sequence shown here is derived from an EMBL/GenBank/DDBJ whole genome shotgun (WGS) entry which is preliminary data.</text>
</comment>
<feature type="domain" description="Response regulatory" evidence="4">
    <location>
        <begin position="24"/>
        <end position="140"/>
    </location>
</feature>